<proteinExistence type="inferred from homology"/>
<dbReference type="EMBL" id="BORJ01000017">
    <property type="protein sequence ID" value="GIN98760.1"/>
    <property type="molecule type" value="Genomic_DNA"/>
</dbReference>
<dbReference type="PANTHER" id="PTHR46268:SF6">
    <property type="entry name" value="UNIVERSAL STRESS PROTEIN UP12"/>
    <property type="match status" value="1"/>
</dbReference>
<protein>
    <submittedName>
        <fullName evidence="3">Universal stress protein</fullName>
    </submittedName>
</protein>
<dbReference type="SUPFAM" id="SSF52402">
    <property type="entry name" value="Adenine nucleotide alpha hydrolases-like"/>
    <property type="match status" value="1"/>
</dbReference>
<keyword evidence="4" id="KW-1185">Reference proteome</keyword>
<name>A0ABQ4L4E6_SIMTE</name>
<gene>
    <name evidence="3" type="primary">uspA</name>
    <name evidence="3" type="ORF">J6TS1_46300</name>
</gene>
<comment type="caution">
    <text evidence="3">The sequence shown here is derived from an EMBL/GenBank/DDBJ whole genome shotgun (WGS) entry which is preliminary data.</text>
</comment>
<dbReference type="InterPro" id="IPR006016">
    <property type="entry name" value="UspA"/>
</dbReference>
<dbReference type="PANTHER" id="PTHR46268">
    <property type="entry name" value="STRESS RESPONSE PROTEIN NHAX"/>
    <property type="match status" value="1"/>
</dbReference>
<dbReference type="CDD" id="cd00293">
    <property type="entry name" value="USP-like"/>
    <property type="match status" value="1"/>
</dbReference>
<evidence type="ECO:0000313" key="3">
    <source>
        <dbReference type="EMBL" id="GIN98760.1"/>
    </source>
</evidence>
<dbReference type="Pfam" id="PF00582">
    <property type="entry name" value="Usp"/>
    <property type="match status" value="1"/>
</dbReference>
<feature type="domain" description="UspA" evidence="2">
    <location>
        <begin position="1"/>
        <end position="139"/>
    </location>
</feature>
<evidence type="ECO:0000256" key="1">
    <source>
        <dbReference type="ARBA" id="ARBA00008791"/>
    </source>
</evidence>
<dbReference type="Gene3D" id="3.40.50.620">
    <property type="entry name" value="HUPs"/>
    <property type="match status" value="1"/>
</dbReference>
<dbReference type="RefSeq" id="WP_213021492.1">
    <property type="nucleotide sequence ID" value="NZ_BORJ01000017.1"/>
</dbReference>
<dbReference type="InterPro" id="IPR006015">
    <property type="entry name" value="Universal_stress_UspA"/>
</dbReference>
<sequence>MYKRLLVAADGSKNSIRAAEEAAKLARLAEGAVVELIYVMDYSKSKGEVLQSRDGEMLEAERRKKLVPVEDVFVKSEVPYKVTILNGDPGPAIVEYVNKSTCDMLVIGSRGLNTLQEMVLGSVSHKVAKRVESPVLIVK</sequence>
<comment type="similarity">
    <text evidence="1">Belongs to the universal stress protein A family.</text>
</comment>
<reference evidence="3 4" key="1">
    <citation type="submission" date="2021-03" db="EMBL/GenBank/DDBJ databases">
        <title>Antimicrobial resistance genes in bacteria isolated from Japanese honey, and their potential for conferring macrolide and lincosamide resistance in the American foulbrood pathogen Paenibacillus larvae.</title>
        <authorList>
            <person name="Okamoto M."/>
            <person name="Kumagai M."/>
            <person name="Kanamori H."/>
            <person name="Takamatsu D."/>
        </authorList>
    </citation>
    <scope>NUCLEOTIDE SEQUENCE [LARGE SCALE GENOMIC DNA]</scope>
    <source>
        <strain evidence="3 4">J6TS1</strain>
    </source>
</reference>
<dbReference type="InterPro" id="IPR014729">
    <property type="entry name" value="Rossmann-like_a/b/a_fold"/>
</dbReference>
<organism evidence="3 4">
    <name type="scientific">Siminovitchia terrae</name>
    <name type="common">Bacillus terrae</name>
    <dbReference type="NCBI Taxonomy" id="1914933"/>
    <lineage>
        <taxon>Bacteria</taxon>
        <taxon>Bacillati</taxon>
        <taxon>Bacillota</taxon>
        <taxon>Bacilli</taxon>
        <taxon>Bacillales</taxon>
        <taxon>Bacillaceae</taxon>
        <taxon>Siminovitchia</taxon>
    </lineage>
</organism>
<dbReference type="Proteomes" id="UP000680670">
    <property type="component" value="Unassembled WGS sequence"/>
</dbReference>
<accession>A0ABQ4L4E6</accession>
<evidence type="ECO:0000313" key="4">
    <source>
        <dbReference type="Proteomes" id="UP000680670"/>
    </source>
</evidence>
<dbReference type="PRINTS" id="PR01438">
    <property type="entry name" value="UNVRSLSTRESS"/>
</dbReference>
<evidence type="ECO:0000259" key="2">
    <source>
        <dbReference type="Pfam" id="PF00582"/>
    </source>
</evidence>